<dbReference type="GO" id="GO:0032993">
    <property type="term" value="C:protein-DNA complex"/>
    <property type="evidence" value="ECO:0007669"/>
    <property type="project" value="TreeGrafter"/>
</dbReference>
<dbReference type="GO" id="GO:0000156">
    <property type="term" value="F:phosphorelay response regulator activity"/>
    <property type="evidence" value="ECO:0007669"/>
    <property type="project" value="TreeGrafter"/>
</dbReference>
<keyword evidence="5" id="KW-0804">Transcription</keyword>
<organism evidence="8">
    <name type="scientific">hydrothermal vent metagenome</name>
    <dbReference type="NCBI Taxonomy" id="652676"/>
    <lineage>
        <taxon>unclassified sequences</taxon>
        <taxon>metagenomes</taxon>
        <taxon>ecological metagenomes</taxon>
    </lineage>
</organism>
<dbReference type="CDD" id="cd17625">
    <property type="entry name" value="REC_OmpR_DrrD-like"/>
    <property type="match status" value="1"/>
</dbReference>
<dbReference type="CDD" id="cd00383">
    <property type="entry name" value="trans_reg_C"/>
    <property type="match status" value="1"/>
</dbReference>
<keyword evidence="2" id="KW-0902">Two-component regulatory system</keyword>
<dbReference type="PANTHER" id="PTHR48111">
    <property type="entry name" value="REGULATOR OF RPOS"/>
    <property type="match status" value="1"/>
</dbReference>
<dbReference type="EMBL" id="UOEY01000136">
    <property type="protein sequence ID" value="VAW41743.1"/>
    <property type="molecule type" value="Genomic_DNA"/>
</dbReference>
<sequence>MRILLVDDEPELLEQVGRMLRRQNYTVDTALDGETALEQLFAEPYDLVLLDIMLPEKDGFAVLRELRAEKIPTPVLMLTARGEIDDRVKGLDLGADDYLAKPFSMAELLARIRALLRRGGAHGSSILQLLDLRLDTATREVSRGDQAVSLTPKEFSILEFLLYNKNRAVSRFSMAEHVWGDDFDPFTMSNNIDVHIKNIRRKINDVDGRLIGTVRGIGYMSRDGT</sequence>
<feature type="domain" description="OmpR/PhoB-type" evidence="7">
    <location>
        <begin position="124"/>
        <end position="223"/>
    </location>
</feature>
<gene>
    <name evidence="8" type="ORF">MNBD_DELTA04-1730</name>
</gene>
<dbReference type="AlphaFoldDB" id="A0A3B0VN92"/>
<evidence type="ECO:0000313" key="8">
    <source>
        <dbReference type="EMBL" id="VAW41743.1"/>
    </source>
</evidence>
<evidence type="ECO:0000256" key="3">
    <source>
        <dbReference type="ARBA" id="ARBA00023015"/>
    </source>
</evidence>
<evidence type="ECO:0000256" key="1">
    <source>
        <dbReference type="ARBA" id="ARBA00022553"/>
    </source>
</evidence>
<protein>
    <submittedName>
        <fullName evidence="8">Two-component transcriptional response regulator, LuxR family</fullName>
    </submittedName>
</protein>
<dbReference type="InterPro" id="IPR001867">
    <property type="entry name" value="OmpR/PhoB-type_DNA-bd"/>
</dbReference>
<evidence type="ECO:0000256" key="5">
    <source>
        <dbReference type="ARBA" id="ARBA00023163"/>
    </source>
</evidence>
<evidence type="ECO:0000259" key="7">
    <source>
        <dbReference type="PROSITE" id="PS51755"/>
    </source>
</evidence>
<dbReference type="SMART" id="SM00448">
    <property type="entry name" value="REC"/>
    <property type="match status" value="1"/>
</dbReference>
<dbReference type="SUPFAM" id="SSF52172">
    <property type="entry name" value="CheY-like"/>
    <property type="match status" value="1"/>
</dbReference>
<dbReference type="Pfam" id="PF00486">
    <property type="entry name" value="Trans_reg_C"/>
    <property type="match status" value="1"/>
</dbReference>
<evidence type="ECO:0000259" key="6">
    <source>
        <dbReference type="PROSITE" id="PS50110"/>
    </source>
</evidence>
<keyword evidence="3" id="KW-0805">Transcription regulation</keyword>
<accession>A0A3B0VN92</accession>
<proteinExistence type="predicted"/>
<dbReference type="PROSITE" id="PS50110">
    <property type="entry name" value="RESPONSE_REGULATORY"/>
    <property type="match status" value="1"/>
</dbReference>
<dbReference type="SMART" id="SM00862">
    <property type="entry name" value="Trans_reg_C"/>
    <property type="match status" value="1"/>
</dbReference>
<dbReference type="GO" id="GO:0000976">
    <property type="term" value="F:transcription cis-regulatory region binding"/>
    <property type="evidence" value="ECO:0007669"/>
    <property type="project" value="TreeGrafter"/>
</dbReference>
<name>A0A3B0VN92_9ZZZZ</name>
<dbReference type="PANTHER" id="PTHR48111:SF1">
    <property type="entry name" value="TWO-COMPONENT RESPONSE REGULATOR ORR33"/>
    <property type="match status" value="1"/>
</dbReference>
<dbReference type="GO" id="GO:0006355">
    <property type="term" value="P:regulation of DNA-templated transcription"/>
    <property type="evidence" value="ECO:0007669"/>
    <property type="project" value="InterPro"/>
</dbReference>
<dbReference type="InterPro" id="IPR001789">
    <property type="entry name" value="Sig_transdc_resp-reg_receiver"/>
</dbReference>
<evidence type="ECO:0000256" key="4">
    <source>
        <dbReference type="ARBA" id="ARBA00023125"/>
    </source>
</evidence>
<dbReference type="Pfam" id="PF00072">
    <property type="entry name" value="Response_reg"/>
    <property type="match status" value="1"/>
</dbReference>
<dbReference type="Gene3D" id="1.10.10.10">
    <property type="entry name" value="Winged helix-like DNA-binding domain superfamily/Winged helix DNA-binding domain"/>
    <property type="match status" value="1"/>
</dbReference>
<reference evidence="8" key="1">
    <citation type="submission" date="2018-06" db="EMBL/GenBank/DDBJ databases">
        <authorList>
            <person name="Zhirakovskaya E."/>
        </authorList>
    </citation>
    <scope>NUCLEOTIDE SEQUENCE</scope>
</reference>
<feature type="domain" description="Response regulatory" evidence="6">
    <location>
        <begin position="2"/>
        <end position="116"/>
    </location>
</feature>
<dbReference type="GO" id="GO:0005829">
    <property type="term" value="C:cytosol"/>
    <property type="evidence" value="ECO:0007669"/>
    <property type="project" value="TreeGrafter"/>
</dbReference>
<dbReference type="Gene3D" id="3.40.50.2300">
    <property type="match status" value="1"/>
</dbReference>
<dbReference type="Gene3D" id="6.10.250.690">
    <property type="match status" value="1"/>
</dbReference>
<keyword evidence="1" id="KW-0597">Phosphoprotein</keyword>
<dbReference type="InterPro" id="IPR011006">
    <property type="entry name" value="CheY-like_superfamily"/>
</dbReference>
<dbReference type="InterPro" id="IPR036388">
    <property type="entry name" value="WH-like_DNA-bd_sf"/>
</dbReference>
<keyword evidence="4" id="KW-0238">DNA-binding</keyword>
<dbReference type="PROSITE" id="PS51755">
    <property type="entry name" value="OMPR_PHOB"/>
    <property type="match status" value="1"/>
</dbReference>
<dbReference type="FunFam" id="3.40.50.2300:FF:000001">
    <property type="entry name" value="DNA-binding response regulator PhoB"/>
    <property type="match status" value="1"/>
</dbReference>
<dbReference type="InterPro" id="IPR039420">
    <property type="entry name" value="WalR-like"/>
</dbReference>
<evidence type="ECO:0000256" key="2">
    <source>
        <dbReference type="ARBA" id="ARBA00023012"/>
    </source>
</evidence>